<sequence>MTLSRSQRSIMKMTRKRRWLIILTVLGVLVVAGGV</sequence>
<organism evidence="1">
    <name type="scientific">Lacticaseibacillus rhamnosus HN001</name>
    <dbReference type="NCBI Taxonomy" id="486408"/>
    <lineage>
        <taxon>Bacteria</taxon>
        <taxon>Bacillati</taxon>
        <taxon>Bacillota</taxon>
        <taxon>Bacilli</taxon>
        <taxon>Lactobacillales</taxon>
        <taxon>Lactobacillaceae</taxon>
        <taxon>Lacticaseibacillus</taxon>
    </lineage>
</organism>
<feature type="non-terminal residue" evidence="1">
    <location>
        <position position="35"/>
    </location>
</feature>
<dbReference type="AlphaFoldDB" id="B2KU75"/>
<accession>B2KU75</accession>
<evidence type="ECO:0000313" key="1">
    <source>
        <dbReference type="EMBL" id="ACC61738.1"/>
    </source>
</evidence>
<reference evidence="1" key="1">
    <citation type="journal article" date="2007" name="Genome Biol.">
        <title>Direct selection and phage display of a Gram-positive secretome.</title>
        <authorList>
            <person name="Jankovic D."/>
            <person name="Collett M.A."/>
            <person name="Lubbers M.W."/>
            <person name="Rakonjac J."/>
        </authorList>
    </citation>
    <scope>NUCLEOTIDE SEQUENCE</scope>
    <source>
        <strain evidence="1">HN001</strain>
    </source>
</reference>
<proteinExistence type="predicted"/>
<protein>
    <submittedName>
        <fullName evidence="1">Uncharacterized protein</fullName>
    </submittedName>
</protein>
<dbReference type="EMBL" id="EU232071">
    <property type="protein sequence ID" value="ACC61738.1"/>
    <property type="molecule type" value="Genomic_DNA"/>
</dbReference>
<name>B2KU75_LACRH</name>